<keyword evidence="2" id="KW-1185">Reference proteome</keyword>
<protein>
    <submittedName>
        <fullName evidence="1">Uncharacterized protein</fullName>
    </submittedName>
</protein>
<accession>A0ACB9YJN0</accession>
<comment type="caution">
    <text evidence="1">The sequence shown here is derived from an EMBL/GenBank/DDBJ whole genome shotgun (WGS) entry which is preliminary data.</text>
</comment>
<name>A0ACB9YJN0_9PEZI</name>
<dbReference type="Proteomes" id="UP001497700">
    <property type="component" value="Unassembled WGS sequence"/>
</dbReference>
<reference evidence="1 2" key="1">
    <citation type="journal article" date="2022" name="New Phytol.">
        <title>Ecological generalism drives hyperdiversity of secondary metabolite gene clusters in xylarialean endophytes.</title>
        <authorList>
            <person name="Franco M.E.E."/>
            <person name="Wisecaver J.H."/>
            <person name="Arnold A.E."/>
            <person name="Ju Y.M."/>
            <person name="Slot J.C."/>
            <person name="Ahrendt S."/>
            <person name="Moore L.P."/>
            <person name="Eastman K.E."/>
            <person name="Scott K."/>
            <person name="Konkel Z."/>
            <person name="Mondo S.J."/>
            <person name="Kuo A."/>
            <person name="Hayes R.D."/>
            <person name="Haridas S."/>
            <person name="Andreopoulos B."/>
            <person name="Riley R."/>
            <person name="LaButti K."/>
            <person name="Pangilinan J."/>
            <person name="Lipzen A."/>
            <person name="Amirebrahimi M."/>
            <person name="Yan J."/>
            <person name="Adam C."/>
            <person name="Keymanesh K."/>
            <person name="Ng V."/>
            <person name="Louie K."/>
            <person name="Northen T."/>
            <person name="Drula E."/>
            <person name="Henrissat B."/>
            <person name="Hsieh H.M."/>
            <person name="Youens-Clark K."/>
            <person name="Lutzoni F."/>
            <person name="Miadlikowska J."/>
            <person name="Eastwood D.C."/>
            <person name="Hamelin R.C."/>
            <person name="Grigoriev I.V."/>
            <person name="U'Ren J.M."/>
        </authorList>
    </citation>
    <scope>NUCLEOTIDE SEQUENCE [LARGE SCALE GENOMIC DNA]</scope>
    <source>
        <strain evidence="1 2">CBS 119005</strain>
    </source>
</reference>
<proteinExistence type="predicted"/>
<evidence type="ECO:0000313" key="2">
    <source>
        <dbReference type="Proteomes" id="UP001497700"/>
    </source>
</evidence>
<organism evidence="1 2">
    <name type="scientific">Hypoxylon rubiginosum</name>
    <dbReference type="NCBI Taxonomy" id="110542"/>
    <lineage>
        <taxon>Eukaryota</taxon>
        <taxon>Fungi</taxon>
        <taxon>Dikarya</taxon>
        <taxon>Ascomycota</taxon>
        <taxon>Pezizomycotina</taxon>
        <taxon>Sordariomycetes</taxon>
        <taxon>Xylariomycetidae</taxon>
        <taxon>Xylariales</taxon>
        <taxon>Hypoxylaceae</taxon>
        <taxon>Hypoxylon</taxon>
    </lineage>
</organism>
<sequence length="1569" mass="174150">MGHGQVIPESIPLIPDDETHGVLGLTTLHDPLPPTNAAADIVFVHGLGGGSRKTWSYSFDLYHYWPQAWLANDPDFADTRIHSFGYKSDWAERQQSILNIRDFAESLVGELKNNPSIRRSNTRIIFICHSMGGCVAKKAYILARQDPSSKYLADRVHSIFFLGTPHRGSDLATILKRLSIIAWGSKPFVSDLTPESSALRDINDTFRHYASDLRLWSFYETIPTKPKVLNRIVVERHSATLGYPNEEIIAMNADHRQLCKFNSPADPNYRILRNALHTATDMLRSLPPLDLTLSQTHVNLALAQQDSNQESVSQRLRSFLGVGDTLEDELQILQLIQEPGSCRWFSESKPFVSWKIDGSPGIFWLTGRPASGKSVLSSHIIDQVKSMGGFCSYFFFRQREASKSTLSDCLRSLIFQMAMQDGEGVTWDITDELSVWRRLFIGGVFKLPSISQHFWIIDGVDECVNFNSLFTKRILATLPRGIRFFATSRHLEEIGRGLTSLESRVSLQSLSETDTLGDMRLFVTSRLRELDRLENAKSIDEMCEKILGKSSGSFLWVRLVLQEFENAWTSEAMNDVLSEVPMDLQDMYRRMLQSMEKDRRRVKLAKSILTWAVLACRPLTVDELLFVDSTDRVHILHATAREFLLDETLHSEFAVHGVEKHAYLGSLLLRYLTNNALKLHAPPRKQSSGTRGFAKPVCSVSPDLSLLDYAACFFSEHIYRGTSRDDDLMAELCTFLNGNTILSWIEHAAKHGNLGDITRTATNLRGYLGRRMKYLPLMDPSGNLVDCWVTDLIRVAAKFRSQLLTCPSSIHHIIPSFCPSDSVISRTFSNGARPLAITVKGIPPATWDDCLTRIDFERGQATALSHDSQFFAVGLSTGQISLYDPHSVQRVANISHPERVRMLGFSNDGEYLASSGARTLVIWRPRSGVQIFSFPLRSEPIAFTFLSGDEFLCAFASGELTKWRLDSGEYETICWRGIHDKEITDTPEIPEQPPSSAAFSTAGETVLLAVGYRNHPIFIWNAFELQLLGQCAADENNGIDDMTFNPNPEIAALVVSYSDGRLCVFDYTTMMLTFTRPDVFANSVACSPDGRSLITGSTRGIIEVFEFDQDHSGNMVLIPIYGIQAFEDSICSVAFSADGLRFVDLHDQQCRMWAPAALMRKDNELESVSDVVPLPPKILDMIEDSEVSEITSVLAVSSNGGCVIAGKSNGEVVAFSAVDGKELGVLYRHGRGVSVVNIALGEARNLVVSADDSSRVLVVELATSLPTSPAAQKLPAAHVILNHWFGAAVVSLLVNPSADRLLISGRNVDELCSLPSGRVLGSISHVVGSAVSMASSRQVTSSDKSDSLAAAVAFQHPTNEAWVVLMLGDTSRIFCWSDFQELTTANGILLQKPLTPSYHVGQGFVLELLRKSPSVAPRLYVWPVSAFDPAIALSGCPAQLPTEVNLAVIDAEILHVLGIVGQSTVLIIDVNLWVYSMELRLTQGTPHARSSFSSGRTMVQNESESITQQMLSVFTRRHFFALSEWRTTSGELRFAIAQRTRSPDFFFASRQYIIVVQGGLEFSEVMTTG</sequence>
<dbReference type="EMBL" id="MU393624">
    <property type="protein sequence ID" value="KAI4859600.1"/>
    <property type="molecule type" value="Genomic_DNA"/>
</dbReference>
<gene>
    <name evidence="1" type="ORF">F4820DRAFT_466753</name>
</gene>
<evidence type="ECO:0000313" key="1">
    <source>
        <dbReference type="EMBL" id="KAI4859600.1"/>
    </source>
</evidence>